<dbReference type="KEGG" id="vne:CFK40_17495"/>
<dbReference type="AlphaFoldDB" id="A0A221MGB3"/>
<organism evidence="3 4">
    <name type="scientific">Virgibacillus necropolis</name>
    <dbReference type="NCBI Taxonomy" id="163877"/>
    <lineage>
        <taxon>Bacteria</taxon>
        <taxon>Bacillati</taxon>
        <taxon>Bacillota</taxon>
        <taxon>Bacilli</taxon>
        <taxon>Bacillales</taxon>
        <taxon>Bacillaceae</taxon>
        <taxon>Virgibacillus</taxon>
    </lineage>
</organism>
<proteinExistence type="predicted"/>
<name>A0A221MGB3_9BACI</name>
<keyword evidence="1" id="KW-1133">Transmembrane helix</keyword>
<keyword evidence="4" id="KW-1185">Reference proteome</keyword>
<protein>
    <recommendedName>
        <fullName evidence="2">DUF3899 domain-containing protein</fullName>
    </recommendedName>
</protein>
<evidence type="ECO:0000259" key="2">
    <source>
        <dbReference type="Pfam" id="PF13038"/>
    </source>
</evidence>
<dbReference type="InterPro" id="IPR025007">
    <property type="entry name" value="DUF3899"/>
</dbReference>
<accession>A0A221MGB3</accession>
<dbReference type="EMBL" id="CP022437">
    <property type="protein sequence ID" value="ASN06681.1"/>
    <property type="molecule type" value="Genomic_DNA"/>
</dbReference>
<evidence type="ECO:0000256" key="1">
    <source>
        <dbReference type="SAM" id="Phobius"/>
    </source>
</evidence>
<feature type="domain" description="DUF3899" evidence="2">
    <location>
        <begin position="33"/>
        <end position="118"/>
    </location>
</feature>
<evidence type="ECO:0000313" key="3">
    <source>
        <dbReference type="EMBL" id="ASN06681.1"/>
    </source>
</evidence>
<dbReference type="Proteomes" id="UP000204391">
    <property type="component" value="Chromosome"/>
</dbReference>
<gene>
    <name evidence="3" type="ORF">CFK40_17495</name>
</gene>
<feature type="transmembrane region" description="Helical" evidence="1">
    <location>
        <begin position="96"/>
        <end position="120"/>
    </location>
</feature>
<dbReference type="OrthoDB" id="2939220at2"/>
<feature type="transmembrane region" description="Helical" evidence="1">
    <location>
        <begin position="35"/>
        <end position="58"/>
    </location>
</feature>
<keyword evidence="1" id="KW-0812">Transmembrane</keyword>
<sequence length="122" mass="13605">MVRKTLLIILGILCFSTFISFLTDYSINLLGWVNSLFYCSLLLTIVGGAMLVIQGGFFNGMIRSSKRFFQKSNPVVRVLQDSEGTKEDIRPYSVSFTLTSPFLLAGSILLVFSILFSLVISF</sequence>
<dbReference type="RefSeq" id="WP_089533677.1">
    <property type="nucleotide sequence ID" value="NZ_CP022437.1"/>
</dbReference>
<evidence type="ECO:0000313" key="4">
    <source>
        <dbReference type="Proteomes" id="UP000204391"/>
    </source>
</evidence>
<dbReference type="Pfam" id="PF13038">
    <property type="entry name" value="DUF3899"/>
    <property type="match status" value="1"/>
</dbReference>
<reference evidence="3 4" key="1">
    <citation type="journal article" date="2003" name="Int. J. Syst. Evol. Microbiol.">
        <title>Virgibacillus carmonensis sp. nov., Virgibacillus necropolis sp. nov. and Virgibacillus picturae sp. nov., three novel species isolated from deteriorated mural paintings, transfer of the species of the genus salibacillus to Virgibacillus, as Virgibacillus marismortui comb. nov. and Virgibacillus salexigens comb. nov., and emended description of the genus Virgibacillus.</title>
        <authorList>
            <person name="Heyrman J."/>
            <person name="Logan N.A."/>
            <person name="Busse H.J."/>
            <person name="Balcaen A."/>
            <person name="Lebbe L."/>
            <person name="Rodriguez-Diaz M."/>
            <person name="Swings J."/>
            <person name="De Vos P."/>
        </authorList>
    </citation>
    <scope>NUCLEOTIDE SEQUENCE [LARGE SCALE GENOMIC DNA]</scope>
    <source>
        <strain evidence="3 4">LMG 19488</strain>
    </source>
</reference>
<feature type="transmembrane region" description="Helical" evidence="1">
    <location>
        <begin position="5"/>
        <end position="23"/>
    </location>
</feature>
<keyword evidence="1" id="KW-0472">Membrane</keyword>